<accession>A0A7V3E668</accession>
<proteinExistence type="predicted"/>
<organism evidence="2">
    <name type="scientific">Ignavibacterium album</name>
    <dbReference type="NCBI Taxonomy" id="591197"/>
    <lineage>
        <taxon>Bacteria</taxon>
        <taxon>Pseudomonadati</taxon>
        <taxon>Ignavibacteriota</taxon>
        <taxon>Ignavibacteria</taxon>
        <taxon>Ignavibacteriales</taxon>
        <taxon>Ignavibacteriaceae</taxon>
        <taxon>Ignavibacterium</taxon>
    </lineage>
</organism>
<reference evidence="2" key="1">
    <citation type="journal article" date="2020" name="mSystems">
        <title>Genome- and Community-Level Interaction Insights into Carbon Utilization and Element Cycling Functions of Hydrothermarchaeota in Hydrothermal Sediment.</title>
        <authorList>
            <person name="Zhou Z."/>
            <person name="Liu Y."/>
            <person name="Xu W."/>
            <person name="Pan J."/>
            <person name="Luo Z.H."/>
            <person name="Li M."/>
        </authorList>
    </citation>
    <scope>NUCLEOTIDE SEQUENCE [LARGE SCALE GENOMIC DNA]</scope>
    <source>
        <strain evidence="2">SpSt-479</strain>
    </source>
</reference>
<gene>
    <name evidence="2" type="ORF">ENS31_00490</name>
</gene>
<dbReference type="EMBL" id="DSUJ01000002">
    <property type="protein sequence ID" value="HFI89987.1"/>
    <property type="molecule type" value="Genomic_DNA"/>
</dbReference>
<feature type="domain" description="DUF4145" evidence="1">
    <location>
        <begin position="124"/>
        <end position="203"/>
    </location>
</feature>
<name>A0A7V3E668_9BACT</name>
<evidence type="ECO:0000259" key="1">
    <source>
        <dbReference type="Pfam" id="PF13643"/>
    </source>
</evidence>
<dbReference type="InterPro" id="IPR025285">
    <property type="entry name" value="DUF4145"/>
</dbReference>
<sequence>MKDELKYRNDKFQCPHCGVLAQQSWFSYYDLSEIVSNIYNHIFLEYRTNLRDFQQTAIQEFLKYANKRVPNDLNLFLPESFSIATCLACGNYSLWVNQEMVYPRKVSIEPPNEDLNDEIKSIYNEAARIYFDSSRGAAALLRLALQMLLKQLGKEGKNINSDIKELVDQGLSPKIQKALDLMRVIGNNAVHPGQINLDDDKDVALKLFLILNTIAKEMITVPKEIETFYKEIIPDETKKQIENRDKKKN</sequence>
<comment type="caution">
    <text evidence="2">The sequence shown here is derived from an EMBL/GenBank/DDBJ whole genome shotgun (WGS) entry which is preliminary data.</text>
</comment>
<dbReference type="Pfam" id="PF13643">
    <property type="entry name" value="DUF4145"/>
    <property type="match status" value="1"/>
</dbReference>
<protein>
    <submittedName>
        <fullName evidence="2">DUF4145 domain-containing protein</fullName>
    </submittedName>
</protein>
<evidence type="ECO:0000313" key="2">
    <source>
        <dbReference type="EMBL" id="HFI89987.1"/>
    </source>
</evidence>
<dbReference type="AlphaFoldDB" id="A0A7V3E668"/>